<proteinExistence type="predicted"/>
<sequence>MRFADRTRYDYLMWTSPRLRWCGIYPLTALLTAHGKYFFMVRVIAGRNSVLSIRFRSYKDPLCQERCCPYKLQMMRLRFRSEIYKRVIFFNSPVAIGNSVLSIHFRSHKRSFVARKMLSFTSCRCYGSDFDLGIQRSNLLRFSCRNRVNMKSVYRCGPVVRFASACLGLDWELY</sequence>
<keyword evidence="1" id="KW-1133">Transmembrane helix</keyword>
<gene>
    <name evidence="2" type="ORF">CEXT_81881</name>
</gene>
<keyword evidence="1" id="KW-0812">Transmembrane</keyword>
<evidence type="ECO:0000313" key="3">
    <source>
        <dbReference type="Proteomes" id="UP001054945"/>
    </source>
</evidence>
<dbReference type="AlphaFoldDB" id="A0AAV4NLA6"/>
<keyword evidence="3" id="KW-1185">Reference proteome</keyword>
<organism evidence="2 3">
    <name type="scientific">Caerostris extrusa</name>
    <name type="common">Bark spider</name>
    <name type="synonym">Caerostris bankana</name>
    <dbReference type="NCBI Taxonomy" id="172846"/>
    <lineage>
        <taxon>Eukaryota</taxon>
        <taxon>Metazoa</taxon>
        <taxon>Ecdysozoa</taxon>
        <taxon>Arthropoda</taxon>
        <taxon>Chelicerata</taxon>
        <taxon>Arachnida</taxon>
        <taxon>Araneae</taxon>
        <taxon>Araneomorphae</taxon>
        <taxon>Entelegynae</taxon>
        <taxon>Araneoidea</taxon>
        <taxon>Araneidae</taxon>
        <taxon>Caerostris</taxon>
    </lineage>
</organism>
<reference evidence="2 3" key="1">
    <citation type="submission" date="2021-06" db="EMBL/GenBank/DDBJ databases">
        <title>Caerostris extrusa draft genome.</title>
        <authorList>
            <person name="Kono N."/>
            <person name="Arakawa K."/>
        </authorList>
    </citation>
    <scope>NUCLEOTIDE SEQUENCE [LARGE SCALE GENOMIC DNA]</scope>
</reference>
<feature type="transmembrane region" description="Helical" evidence="1">
    <location>
        <begin position="21"/>
        <end position="39"/>
    </location>
</feature>
<dbReference type="EMBL" id="BPLR01021031">
    <property type="protein sequence ID" value="GIX85159.1"/>
    <property type="molecule type" value="Genomic_DNA"/>
</dbReference>
<dbReference type="Proteomes" id="UP001054945">
    <property type="component" value="Unassembled WGS sequence"/>
</dbReference>
<keyword evidence="1" id="KW-0472">Membrane</keyword>
<comment type="caution">
    <text evidence="2">The sequence shown here is derived from an EMBL/GenBank/DDBJ whole genome shotgun (WGS) entry which is preliminary data.</text>
</comment>
<protein>
    <submittedName>
        <fullName evidence="2">Uncharacterized protein</fullName>
    </submittedName>
</protein>
<name>A0AAV4NLA6_CAEEX</name>
<evidence type="ECO:0000313" key="2">
    <source>
        <dbReference type="EMBL" id="GIX85159.1"/>
    </source>
</evidence>
<accession>A0AAV4NLA6</accession>
<evidence type="ECO:0000256" key="1">
    <source>
        <dbReference type="SAM" id="Phobius"/>
    </source>
</evidence>